<dbReference type="EMBL" id="CM042009">
    <property type="protein sequence ID" value="KAI3789330.1"/>
    <property type="molecule type" value="Genomic_DNA"/>
</dbReference>
<reference evidence="2" key="1">
    <citation type="journal article" date="2022" name="Mol. Ecol. Resour.">
        <title>The genomes of chicory, endive, great burdock and yacon provide insights into Asteraceae palaeo-polyploidization history and plant inulin production.</title>
        <authorList>
            <person name="Fan W."/>
            <person name="Wang S."/>
            <person name="Wang H."/>
            <person name="Wang A."/>
            <person name="Jiang F."/>
            <person name="Liu H."/>
            <person name="Zhao H."/>
            <person name="Xu D."/>
            <person name="Zhang Y."/>
        </authorList>
    </citation>
    <scope>NUCLEOTIDE SEQUENCE [LARGE SCALE GENOMIC DNA]</scope>
    <source>
        <strain evidence="2">cv. Punajuju</strain>
    </source>
</reference>
<comment type="caution">
    <text evidence="1">The sequence shown here is derived from an EMBL/GenBank/DDBJ whole genome shotgun (WGS) entry which is preliminary data.</text>
</comment>
<gene>
    <name evidence="1" type="ORF">L2E82_02123</name>
</gene>
<evidence type="ECO:0000313" key="1">
    <source>
        <dbReference type="EMBL" id="KAI3789330.1"/>
    </source>
</evidence>
<proteinExistence type="predicted"/>
<keyword evidence="2" id="KW-1185">Reference proteome</keyword>
<dbReference type="Proteomes" id="UP001055811">
    <property type="component" value="Linkage Group LG01"/>
</dbReference>
<name>A0ACB9H0S6_CICIN</name>
<evidence type="ECO:0000313" key="2">
    <source>
        <dbReference type="Proteomes" id="UP001055811"/>
    </source>
</evidence>
<sequence>MVSKKSPSIGPYEAVEHEGESEARSSEDRSHFVGGYEAHLKSLWSLGNKKQRRNLLQKEEVGVRERGSGGRNLLQKEEKRVDSGFGLIDGDFKRRRRRMEATMDEEVEETLA</sequence>
<protein>
    <submittedName>
        <fullName evidence="1">Uncharacterized protein</fullName>
    </submittedName>
</protein>
<accession>A0ACB9H0S6</accession>
<organism evidence="1 2">
    <name type="scientific">Cichorium intybus</name>
    <name type="common">Chicory</name>
    <dbReference type="NCBI Taxonomy" id="13427"/>
    <lineage>
        <taxon>Eukaryota</taxon>
        <taxon>Viridiplantae</taxon>
        <taxon>Streptophyta</taxon>
        <taxon>Embryophyta</taxon>
        <taxon>Tracheophyta</taxon>
        <taxon>Spermatophyta</taxon>
        <taxon>Magnoliopsida</taxon>
        <taxon>eudicotyledons</taxon>
        <taxon>Gunneridae</taxon>
        <taxon>Pentapetalae</taxon>
        <taxon>asterids</taxon>
        <taxon>campanulids</taxon>
        <taxon>Asterales</taxon>
        <taxon>Asteraceae</taxon>
        <taxon>Cichorioideae</taxon>
        <taxon>Cichorieae</taxon>
        <taxon>Cichoriinae</taxon>
        <taxon>Cichorium</taxon>
    </lineage>
</organism>
<reference evidence="1 2" key="2">
    <citation type="journal article" date="2022" name="Mol. Ecol. Resour.">
        <title>The genomes of chicory, endive, great burdock and yacon provide insights into Asteraceae paleo-polyploidization history and plant inulin production.</title>
        <authorList>
            <person name="Fan W."/>
            <person name="Wang S."/>
            <person name="Wang H."/>
            <person name="Wang A."/>
            <person name="Jiang F."/>
            <person name="Liu H."/>
            <person name="Zhao H."/>
            <person name="Xu D."/>
            <person name="Zhang Y."/>
        </authorList>
    </citation>
    <scope>NUCLEOTIDE SEQUENCE [LARGE SCALE GENOMIC DNA]</scope>
    <source>
        <strain evidence="2">cv. Punajuju</strain>
        <tissue evidence="1">Leaves</tissue>
    </source>
</reference>